<dbReference type="Proteomes" id="UP000192418">
    <property type="component" value="Unassembled WGS sequence"/>
</dbReference>
<gene>
    <name evidence="3" type="ORF">SAMN02746065_1193</name>
</gene>
<feature type="domain" description="Lipoyl-binding" evidence="2">
    <location>
        <begin position="1"/>
        <end position="71"/>
    </location>
</feature>
<name>A0A1W2DP09_9BACT</name>
<dbReference type="FunFam" id="2.40.50.100:FF:000003">
    <property type="entry name" value="Acetyl-CoA carboxylase biotin carboxyl carrier protein"/>
    <property type="match status" value="1"/>
</dbReference>
<dbReference type="Gene3D" id="2.40.50.100">
    <property type="match status" value="1"/>
</dbReference>
<evidence type="ECO:0000313" key="3">
    <source>
        <dbReference type="EMBL" id="SMC98812.1"/>
    </source>
</evidence>
<dbReference type="PANTHER" id="PTHR45266">
    <property type="entry name" value="OXALOACETATE DECARBOXYLASE ALPHA CHAIN"/>
    <property type="match status" value="1"/>
</dbReference>
<keyword evidence="1" id="KW-0092">Biotin</keyword>
<evidence type="ECO:0000256" key="1">
    <source>
        <dbReference type="ARBA" id="ARBA00023267"/>
    </source>
</evidence>
<organism evidence="3 4">
    <name type="scientific">Desulfocicer vacuolatum DSM 3385</name>
    <dbReference type="NCBI Taxonomy" id="1121400"/>
    <lineage>
        <taxon>Bacteria</taxon>
        <taxon>Pseudomonadati</taxon>
        <taxon>Thermodesulfobacteriota</taxon>
        <taxon>Desulfobacteria</taxon>
        <taxon>Desulfobacterales</taxon>
        <taxon>Desulfobacteraceae</taxon>
        <taxon>Desulfocicer</taxon>
    </lineage>
</organism>
<protein>
    <submittedName>
        <fullName evidence="3">Acetyl-CoA carboxylase biotin carboxyl carrier protein</fullName>
    </submittedName>
</protein>
<dbReference type="EMBL" id="FWXY01000019">
    <property type="protein sequence ID" value="SMC98812.1"/>
    <property type="molecule type" value="Genomic_DNA"/>
</dbReference>
<dbReference type="CDD" id="cd06850">
    <property type="entry name" value="biotinyl_domain"/>
    <property type="match status" value="1"/>
</dbReference>
<dbReference type="Pfam" id="PF00364">
    <property type="entry name" value="Biotin_lipoyl"/>
    <property type="match status" value="1"/>
</dbReference>
<dbReference type="PROSITE" id="PS50968">
    <property type="entry name" value="BIOTINYL_LIPOYL"/>
    <property type="match status" value="1"/>
</dbReference>
<dbReference type="InterPro" id="IPR000089">
    <property type="entry name" value="Biotin_lipoyl"/>
</dbReference>
<dbReference type="InterPro" id="IPR011053">
    <property type="entry name" value="Single_hybrid_motif"/>
</dbReference>
<dbReference type="STRING" id="1121400.SAMN02746065_1193"/>
<proteinExistence type="predicted"/>
<dbReference type="SUPFAM" id="SSF51230">
    <property type="entry name" value="Single hybrid motif"/>
    <property type="match status" value="1"/>
</dbReference>
<dbReference type="AlphaFoldDB" id="A0A1W2DP09"/>
<dbReference type="PANTHER" id="PTHR45266:SF3">
    <property type="entry name" value="OXALOACETATE DECARBOXYLASE ALPHA CHAIN"/>
    <property type="match status" value="1"/>
</dbReference>
<accession>A0A1W2DP09</accession>
<reference evidence="3 4" key="1">
    <citation type="submission" date="2017-04" db="EMBL/GenBank/DDBJ databases">
        <authorList>
            <person name="Afonso C.L."/>
            <person name="Miller P.J."/>
            <person name="Scott M.A."/>
            <person name="Spackman E."/>
            <person name="Goraichik I."/>
            <person name="Dimitrov K.M."/>
            <person name="Suarez D.L."/>
            <person name="Swayne D.E."/>
        </authorList>
    </citation>
    <scope>NUCLEOTIDE SEQUENCE [LARGE SCALE GENOMIC DNA]</scope>
    <source>
        <strain evidence="3 4">DSM 3385</strain>
    </source>
</reference>
<evidence type="ECO:0000313" key="4">
    <source>
        <dbReference type="Proteomes" id="UP000192418"/>
    </source>
</evidence>
<keyword evidence="4" id="KW-1185">Reference proteome</keyword>
<evidence type="ECO:0000259" key="2">
    <source>
        <dbReference type="PROSITE" id="PS50968"/>
    </source>
</evidence>
<dbReference type="RefSeq" id="WP_084070613.1">
    <property type="nucleotide sequence ID" value="NZ_FWXY01000019.1"/>
</dbReference>
<dbReference type="InterPro" id="IPR050709">
    <property type="entry name" value="Biotin_Carboxyl_Carrier/Decarb"/>
</dbReference>
<sequence>MSEELLAPLAGKIIQIDVKVGDKVEEDDDAMVIEAMKMETPIYIPCDGTVAKLNVKEGDEVEEDAVLLVVE</sequence>